<dbReference type="RefSeq" id="WP_229838913.1">
    <property type="nucleotide sequence ID" value="NZ_BNAL01000009.1"/>
</dbReference>
<gene>
    <name evidence="2" type="ORF">GCM10017783_10680</name>
</gene>
<dbReference type="SUPFAM" id="SSF54593">
    <property type="entry name" value="Glyoxalase/Bleomycin resistance protein/Dihydroxybiphenyl dioxygenase"/>
    <property type="match status" value="1"/>
</dbReference>
<evidence type="ECO:0000259" key="1">
    <source>
        <dbReference type="PROSITE" id="PS51819"/>
    </source>
</evidence>
<dbReference type="Proteomes" id="UP000632154">
    <property type="component" value="Unassembled WGS sequence"/>
</dbReference>
<dbReference type="InterPro" id="IPR029068">
    <property type="entry name" value="Glyas_Bleomycin-R_OHBP_Dase"/>
</dbReference>
<proteinExistence type="predicted"/>
<accession>A0ABQ3K6R2</accession>
<reference evidence="3" key="1">
    <citation type="journal article" date="2019" name="Int. J. Syst. Evol. Microbiol.">
        <title>The Global Catalogue of Microorganisms (GCM) 10K type strain sequencing project: providing services to taxonomists for standard genome sequencing and annotation.</title>
        <authorList>
            <consortium name="The Broad Institute Genomics Platform"/>
            <consortium name="The Broad Institute Genome Sequencing Center for Infectious Disease"/>
            <person name="Wu L."/>
            <person name="Ma J."/>
        </authorList>
    </citation>
    <scope>NUCLEOTIDE SEQUENCE [LARGE SCALE GENOMIC DNA]</scope>
    <source>
        <strain evidence="3">CGMCC 1.18439</strain>
    </source>
</reference>
<organism evidence="2 3">
    <name type="scientific">Deinococcus piscis</name>
    <dbReference type="NCBI Taxonomy" id="394230"/>
    <lineage>
        <taxon>Bacteria</taxon>
        <taxon>Thermotogati</taxon>
        <taxon>Deinococcota</taxon>
        <taxon>Deinococci</taxon>
        <taxon>Deinococcales</taxon>
        <taxon>Deinococcaceae</taxon>
        <taxon>Deinococcus</taxon>
    </lineage>
</organism>
<dbReference type="InterPro" id="IPR004360">
    <property type="entry name" value="Glyas_Fos-R_dOase_dom"/>
</dbReference>
<evidence type="ECO:0000313" key="3">
    <source>
        <dbReference type="Proteomes" id="UP000632154"/>
    </source>
</evidence>
<keyword evidence="3" id="KW-1185">Reference proteome</keyword>
<feature type="domain" description="VOC" evidence="1">
    <location>
        <begin position="9"/>
        <end position="127"/>
    </location>
</feature>
<comment type="caution">
    <text evidence="2">The sequence shown here is derived from an EMBL/GenBank/DDBJ whole genome shotgun (WGS) entry which is preliminary data.</text>
</comment>
<dbReference type="EMBL" id="BNAL01000009">
    <property type="protein sequence ID" value="GHG00400.1"/>
    <property type="molecule type" value="Genomic_DNA"/>
</dbReference>
<dbReference type="Pfam" id="PF00903">
    <property type="entry name" value="Glyoxalase"/>
    <property type="match status" value="1"/>
</dbReference>
<name>A0ABQ3K6R2_9DEIO</name>
<evidence type="ECO:0000313" key="2">
    <source>
        <dbReference type="EMBL" id="GHG00400.1"/>
    </source>
</evidence>
<protein>
    <recommendedName>
        <fullName evidence="1">VOC domain-containing protein</fullName>
    </recommendedName>
</protein>
<dbReference type="InterPro" id="IPR037523">
    <property type="entry name" value="VOC_core"/>
</dbReference>
<dbReference type="PANTHER" id="PTHR34109">
    <property type="entry name" value="BNAUNNG04460D PROTEIN-RELATED"/>
    <property type="match status" value="1"/>
</dbReference>
<dbReference type="PROSITE" id="PS51819">
    <property type="entry name" value="VOC"/>
    <property type="match status" value="1"/>
</dbReference>
<sequence length="137" mass="15427">MVGTARMVMRLRLELFVNDVAASVKFYREALNFEVMGQHASYQALRRGDVRIAVQDFRTLAPGHPLAHPGRRGLGVELVLEVPDVQAAHAQAVAHAPQVSPLVRQPWGLTDFRVTDPDGYYWRVTEQRRENQLCAPP</sequence>
<dbReference type="Gene3D" id="3.10.180.10">
    <property type="entry name" value="2,3-Dihydroxybiphenyl 1,2-Dioxygenase, domain 1"/>
    <property type="match status" value="1"/>
</dbReference>